<keyword evidence="4 9" id="KW-0812">Transmembrane</keyword>
<dbReference type="PRINTS" id="PR00173">
    <property type="entry name" value="EDTRNSPORT"/>
</dbReference>
<sequence>MIKFLRNLSLTHWILISMALGTLIGWAFPDAAQYLKPLSTIFLRMIKSLIAPLIFATLVVGIAGHGDDMKRVGRLALKSLIYFEIVTTLALFIGLAAVNLTRPGVGVPRAVPTEKHAEAPPRGDVTFSEVLEHMVPVSVFEAAAKNEVLQIVFWSVLFGAALTQVPREPQAVMLHAMEALAETMFKFTGMVMKYAPVGIGAAIAVTVGHSGIQVLLNLLYLILTLYAALFAFMVFVLLPAAMWARIPLRKFGRAVKEPALIAFSTTSSEAALPKAMLAMQGIGVPKRIVAFVMPTGYSFNLDGTTLYLAVASIFACQVIGKEMSFGEQLVMMLTLMLTSKGVAGVPRASLVILSGTLASSAKLPPEDVALVLGLIMGVDELMDMARTTVNLIGNCLATCVMARWEGEFDDAATGVLAAESNAPQTPPPTEVMPGLESTRQPH</sequence>
<dbReference type="Gene3D" id="1.10.3860.10">
    <property type="entry name" value="Sodium:dicarboxylate symporter"/>
    <property type="match status" value="1"/>
</dbReference>
<dbReference type="Proteomes" id="UP000324974">
    <property type="component" value="Chromosome"/>
</dbReference>
<feature type="region of interest" description="Disordered" evidence="8">
    <location>
        <begin position="419"/>
        <end position="442"/>
    </location>
</feature>
<gene>
    <name evidence="10" type="ORF">PX52LOC_05724</name>
</gene>
<dbReference type="GO" id="GO:0006835">
    <property type="term" value="P:dicarboxylic acid transport"/>
    <property type="evidence" value="ECO:0007669"/>
    <property type="project" value="TreeGrafter"/>
</dbReference>
<feature type="transmembrane region" description="Helical" evidence="9">
    <location>
        <begin position="218"/>
        <end position="243"/>
    </location>
</feature>
<keyword evidence="11" id="KW-1185">Reference proteome</keyword>
<dbReference type="PANTHER" id="PTHR42865:SF7">
    <property type="entry name" value="PROTON_GLUTAMATE-ASPARTATE SYMPORTER"/>
    <property type="match status" value="1"/>
</dbReference>
<dbReference type="PANTHER" id="PTHR42865">
    <property type="entry name" value="PROTON/GLUTAMATE-ASPARTATE SYMPORTER"/>
    <property type="match status" value="1"/>
</dbReference>
<evidence type="ECO:0000256" key="6">
    <source>
        <dbReference type="ARBA" id="ARBA00022989"/>
    </source>
</evidence>
<evidence type="ECO:0000256" key="5">
    <source>
        <dbReference type="ARBA" id="ARBA00022847"/>
    </source>
</evidence>
<name>A0A5C1AGZ1_9BACT</name>
<dbReference type="InterPro" id="IPR036458">
    <property type="entry name" value="Na:dicarbo_symporter_sf"/>
</dbReference>
<keyword evidence="7 9" id="KW-0472">Membrane</keyword>
<evidence type="ECO:0000256" key="2">
    <source>
        <dbReference type="ARBA" id="ARBA00022448"/>
    </source>
</evidence>
<dbReference type="Pfam" id="PF00375">
    <property type="entry name" value="SDF"/>
    <property type="match status" value="1"/>
</dbReference>
<evidence type="ECO:0000313" key="10">
    <source>
        <dbReference type="EMBL" id="QEL18689.1"/>
    </source>
</evidence>
<keyword evidence="2" id="KW-0813">Transport</keyword>
<dbReference type="FunFam" id="1.10.3860.10:FF:000001">
    <property type="entry name" value="C4-dicarboxylate transport protein"/>
    <property type="match status" value="1"/>
</dbReference>
<dbReference type="InterPro" id="IPR001991">
    <property type="entry name" value="Na-dicarboxylate_symporter"/>
</dbReference>
<organism evidence="10 11">
    <name type="scientific">Limnoglobus roseus</name>
    <dbReference type="NCBI Taxonomy" id="2598579"/>
    <lineage>
        <taxon>Bacteria</taxon>
        <taxon>Pseudomonadati</taxon>
        <taxon>Planctomycetota</taxon>
        <taxon>Planctomycetia</taxon>
        <taxon>Gemmatales</taxon>
        <taxon>Gemmataceae</taxon>
        <taxon>Limnoglobus</taxon>
    </lineage>
</organism>
<evidence type="ECO:0000256" key="1">
    <source>
        <dbReference type="ARBA" id="ARBA00004651"/>
    </source>
</evidence>
<protein>
    <submittedName>
        <fullName evidence="10">Dicarboxylate/amino acid:cation symporter</fullName>
    </submittedName>
</protein>
<keyword evidence="3" id="KW-1003">Cell membrane</keyword>
<accession>A0A5C1AGZ1</accession>
<feature type="transmembrane region" description="Helical" evidence="9">
    <location>
        <begin position="41"/>
        <end position="63"/>
    </location>
</feature>
<evidence type="ECO:0000256" key="3">
    <source>
        <dbReference type="ARBA" id="ARBA00022475"/>
    </source>
</evidence>
<dbReference type="SUPFAM" id="SSF118215">
    <property type="entry name" value="Proton glutamate symport protein"/>
    <property type="match status" value="1"/>
</dbReference>
<dbReference type="EMBL" id="CP042425">
    <property type="protein sequence ID" value="QEL18689.1"/>
    <property type="molecule type" value="Genomic_DNA"/>
</dbReference>
<comment type="subcellular location">
    <subcellularLocation>
        <location evidence="1">Cell membrane</location>
        <topology evidence="1">Multi-pass membrane protein</topology>
    </subcellularLocation>
</comment>
<dbReference type="KEGG" id="lrs:PX52LOC_05724"/>
<feature type="transmembrane region" description="Helical" evidence="9">
    <location>
        <begin position="12"/>
        <end position="29"/>
    </location>
</feature>
<evidence type="ECO:0000256" key="7">
    <source>
        <dbReference type="ARBA" id="ARBA00023136"/>
    </source>
</evidence>
<evidence type="ECO:0000256" key="9">
    <source>
        <dbReference type="SAM" id="Phobius"/>
    </source>
</evidence>
<reference evidence="11" key="1">
    <citation type="submission" date="2019-08" db="EMBL/GenBank/DDBJ databases">
        <title>Limnoglobus roseus gen. nov., sp. nov., a novel freshwater planctomycete with a giant genome from the family Gemmataceae.</title>
        <authorList>
            <person name="Kulichevskaya I.S."/>
            <person name="Naumoff D.G."/>
            <person name="Miroshnikov K."/>
            <person name="Ivanova A."/>
            <person name="Philippov D.A."/>
            <person name="Hakobyan A."/>
            <person name="Rijpstra I.C."/>
            <person name="Sinninghe Damste J.S."/>
            <person name="Liesack W."/>
            <person name="Dedysh S.N."/>
        </authorList>
    </citation>
    <scope>NUCLEOTIDE SEQUENCE [LARGE SCALE GENOMIC DNA]</scope>
    <source>
        <strain evidence="11">PX52</strain>
    </source>
</reference>
<dbReference type="AlphaFoldDB" id="A0A5C1AGZ1"/>
<evidence type="ECO:0000256" key="8">
    <source>
        <dbReference type="SAM" id="MobiDB-lite"/>
    </source>
</evidence>
<evidence type="ECO:0000256" key="4">
    <source>
        <dbReference type="ARBA" id="ARBA00022692"/>
    </source>
</evidence>
<dbReference type="GO" id="GO:0015293">
    <property type="term" value="F:symporter activity"/>
    <property type="evidence" value="ECO:0007669"/>
    <property type="project" value="UniProtKB-KW"/>
</dbReference>
<feature type="transmembrane region" description="Helical" evidence="9">
    <location>
        <begin position="194"/>
        <end position="212"/>
    </location>
</feature>
<dbReference type="GO" id="GO:0005886">
    <property type="term" value="C:plasma membrane"/>
    <property type="evidence" value="ECO:0007669"/>
    <property type="project" value="UniProtKB-SubCell"/>
</dbReference>
<feature type="transmembrane region" description="Helical" evidence="9">
    <location>
        <begin position="75"/>
        <end position="98"/>
    </location>
</feature>
<proteinExistence type="predicted"/>
<evidence type="ECO:0000313" key="11">
    <source>
        <dbReference type="Proteomes" id="UP000324974"/>
    </source>
</evidence>
<dbReference type="RefSeq" id="WP_149113161.1">
    <property type="nucleotide sequence ID" value="NZ_CP042425.1"/>
</dbReference>
<keyword evidence="6 9" id="KW-1133">Transmembrane helix</keyword>
<dbReference type="OrthoDB" id="9768885at2"/>
<keyword evidence="5" id="KW-0769">Symport</keyword>